<dbReference type="RefSeq" id="WP_350279007.1">
    <property type="nucleotide sequence ID" value="NZ_CP158165.1"/>
</dbReference>
<dbReference type="SUPFAM" id="SSF53850">
    <property type="entry name" value="Periplasmic binding protein-like II"/>
    <property type="match status" value="1"/>
</dbReference>
<dbReference type="Pfam" id="PF16868">
    <property type="entry name" value="NMT1_3"/>
    <property type="match status" value="1"/>
</dbReference>
<accession>A0AAU7THM0</accession>
<sequence length="352" mass="37154">MDRPRLLPPARPTGTTSPGMTRRSVLGLGAAAASGLLLPGCSRGRADEPAPSEAAVFATGNQNGVYNQFGTALSALVSEVTGMELKPIVTNGSVENLTMVASGKADLGFSTSDSALAAYEGTGAFSTGRGLRFTALARLYDNYVHVVVPMASRAKELMDLNPDGSDPKRRKMVVSVGPKNSGTQIIADLILDTAGVDVTRVNMSLEASVKALQPVGNASRGAIDAFIWSGGVPTVPIAELQKTVGFRLLNIGKVAETIALQRFGGFLVSAIPPSQYGLAGSVPTLAVPNYLIAKPNLSDSWAWWTVNTLFRRQNDLIPKHPEAGALDPRSAIATMPVPLHPAAERWYRQNHI</sequence>
<evidence type="ECO:0000313" key="2">
    <source>
        <dbReference type="EMBL" id="XBV26206.1"/>
    </source>
</evidence>
<name>A0AAU7THM0_9ACTN</name>
<dbReference type="PROSITE" id="PS51318">
    <property type="entry name" value="TAT"/>
    <property type="match status" value="1"/>
</dbReference>
<dbReference type="NCBIfam" id="TIGR02122">
    <property type="entry name" value="TRAP_TAXI"/>
    <property type="match status" value="1"/>
</dbReference>
<dbReference type="Gene3D" id="3.40.190.10">
    <property type="entry name" value="Periplasmic binding protein-like II"/>
    <property type="match status" value="2"/>
</dbReference>
<gene>
    <name evidence="2" type="ORF">ABN611_07205</name>
</gene>
<organism evidence="2">
    <name type="scientific">Kribbella sp. HUAS MG21</name>
    <dbReference type="NCBI Taxonomy" id="3160966"/>
    <lineage>
        <taxon>Bacteria</taxon>
        <taxon>Bacillati</taxon>
        <taxon>Actinomycetota</taxon>
        <taxon>Actinomycetes</taxon>
        <taxon>Propionibacteriales</taxon>
        <taxon>Kribbellaceae</taxon>
        <taxon>Kribbella</taxon>
    </lineage>
</organism>
<dbReference type="InterPro" id="IPR006311">
    <property type="entry name" value="TAT_signal"/>
</dbReference>
<dbReference type="EMBL" id="CP158165">
    <property type="protein sequence ID" value="XBV26206.1"/>
    <property type="molecule type" value="Genomic_DNA"/>
</dbReference>
<dbReference type="InterPro" id="IPR011852">
    <property type="entry name" value="TRAP_TAXI"/>
</dbReference>
<reference evidence="2" key="1">
    <citation type="submission" date="2024-06" db="EMBL/GenBank/DDBJ databases">
        <title>Kribbella sp. strain HUAS MG21 genome sequences.</title>
        <authorList>
            <person name="Mo P."/>
        </authorList>
    </citation>
    <scope>NUCLEOTIDE SEQUENCE</scope>
    <source>
        <strain evidence="2">HUAS MG21</strain>
    </source>
</reference>
<proteinExistence type="predicted"/>
<feature type="region of interest" description="Disordered" evidence="1">
    <location>
        <begin position="1"/>
        <end position="21"/>
    </location>
</feature>
<protein>
    <submittedName>
        <fullName evidence="2">TAXI family TRAP transporter solute-binding subunit</fullName>
    </submittedName>
</protein>
<dbReference type="PANTHER" id="PTHR42941:SF1">
    <property type="entry name" value="SLL1037 PROTEIN"/>
    <property type="match status" value="1"/>
</dbReference>
<dbReference type="AlphaFoldDB" id="A0AAU7THM0"/>
<dbReference type="PANTHER" id="PTHR42941">
    <property type="entry name" value="SLL1037 PROTEIN"/>
    <property type="match status" value="1"/>
</dbReference>
<evidence type="ECO:0000256" key="1">
    <source>
        <dbReference type="SAM" id="MobiDB-lite"/>
    </source>
</evidence>
<feature type="compositionally biased region" description="Pro residues" evidence="1">
    <location>
        <begin position="1"/>
        <end position="11"/>
    </location>
</feature>